<sequence>MTMVSTLGDDKRTVCHLAITAARGKAEGEAWAPKGGEATSKMGRPYARAPDPVTRKSSGRVRMAAGGGGEHKMGEDRRAVPEGTAH</sequence>
<reference evidence="2" key="2">
    <citation type="journal article" date="2015" name="Data Brief">
        <title>Shoot transcriptome of the giant reed, Arundo donax.</title>
        <authorList>
            <person name="Barrero R.A."/>
            <person name="Guerrero F.D."/>
            <person name="Moolhuijzen P."/>
            <person name="Goolsby J.A."/>
            <person name="Tidwell J."/>
            <person name="Bellgard S.E."/>
            <person name="Bellgard M.I."/>
        </authorList>
    </citation>
    <scope>NUCLEOTIDE SEQUENCE</scope>
    <source>
        <tissue evidence="2">Shoot tissue taken approximately 20 cm above the soil surface</tissue>
    </source>
</reference>
<feature type="region of interest" description="Disordered" evidence="1">
    <location>
        <begin position="24"/>
        <end position="86"/>
    </location>
</feature>
<feature type="compositionally biased region" description="Basic and acidic residues" evidence="1">
    <location>
        <begin position="69"/>
        <end position="86"/>
    </location>
</feature>
<accession>A0A0A9C189</accession>
<evidence type="ECO:0000256" key="1">
    <source>
        <dbReference type="SAM" id="MobiDB-lite"/>
    </source>
</evidence>
<proteinExistence type="predicted"/>
<protein>
    <submittedName>
        <fullName evidence="2">Uncharacterized protein</fullName>
    </submittedName>
</protein>
<evidence type="ECO:0000313" key="2">
    <source>
        <dbReference type="EMBL" id="JAD67125.1"/>
    </source>
</evidence>
<reference evidence="2" key="1">
    <citation type="submission" date="2014-09" db="EMBL/GenBank/DDBJ databases">
        <authorList>
            <person name="Magalhaes I.L.F."/>
            <person name="Oliveira U."/>
            <person name="Santos F.R."/>
            <person name="Vidigal T.H.D.A."/>
            <person name="Brescovit A.D."/>
            <person name="Santos A.J."/>
        </authorList>
    </citation>
    <scope>NUCLEOTIDE SEQUENCE</scope>
    <source>
        <tissue evidence="2">Shoot tissue taken approximately 20 cm above the soil surface</tissue>
    </source>
</reference>
<organism evidence="2">
    <name type="scientific">Arundo donax</name>
    <name type="common">Giant reed</name>
    <name type="synonym">Donax arundinaceus</name>
    <dbReference type="NCBI Taxonomy" id="35708"/>
    <lineage>
        <taxon>Eukaryota</taxon>
        <taxon>Viridiplantae</taxon>
        <taxon>Streptophyta</taxon>
        <taxon>Embryophyta</taxon>
        <taxon>Tracheophyta</taxon>
        <taxon>Spermatophyta</taxon>
        <taxon>Magnoliopsida</taxon>
        <taxon>Liliopsida</taxon>
        <taxon>Poales</taxon>
        <taxon>Poaceae</taxon>
        <taxon>PACMAD clade</taxon>
        <taxon>Arundinoideae</taxon>
        <taxon>Arundineae</taxon>
        <taxon>Arundo</taxon>
    </lineage>
</organism>
<dbReference type="AlphaFoldDB" id="A0A0A9C189"/>
<dbReference type="EMBL" id="GBRH01230770">
    <property type="protein sequence ID" value="JAD67125.1"/>
    <property type="molecule type" value="Transcribed_RNA"/>
</dbReference>
<name>A0A0A9C189_ARUDO</name>